<dbReference type="EMBL" id="LAEV01002060">
    <property type="protein sequence ID" value="KKA26622.1"/>
    <property type="molecule type" value="Genomic_DNA"/>
</dbReference>
<proteinExistence type="predicted"/>
<protein>
    <submittedName>
        <fullName evidence="2">Uncharacterized protein</fullName>
    </submittedName>
</protein>
<feature type="compositionally biased region" description="Low complexity" evidence="1">
    <location>
        <begin position="888"/>
        <end position="901"/>
    </location>
</feature>
<organism evidence="2 3">
    <name type="scientific">Thielaviopsis punctulata</name>
    <dbReference type="NCBI Taxonomy" id="72032"/>
    <lineage>
        <taxon>Eukaryota</taxon>
        <taxon>Fungi</taxon>
        <taxon>Dikarya</taxon>
        <taxon>Ascomycota</taxon>
        <taxon>Pezizomycotina</taxon>
        <taxon>Sordariomycetes</taxon>
        <taxon>Hypocreomycetidae</taxon>
        <taxon>Microascales</taxon>
        <taxon>Ceratocystidaceae</taxon>
        <taxon>Thielaviopsis</taxon>
    </lineage>
</organism>
<dbReference type="OrthoDB" id="4188028at2759"/>
<sequence length="1031" mass="112184">MSPSARLQANQPSANGARSDPKPAEDISTSQPAPRKPTTRGSRSTRGRARGGRGRGRGGRQSTTRSNGVGQARSRRGRIKQFDDAKVQAAYERSREVKDYWNLMVYVGRSALADLAQRNLDKLTEEPNAHEMTPEYLVIMEQLGERFAKAIEVANVEFHSRTAVLEEALEHQRYVLEEQYKNAVEDLEEVFIDGQLNRLRILEELHDHGLPVDTEDLEHVFKPITAEQYKDFEPFVDYDEEGHVVPYPSRVPGTFMYQKAQDFQRQYKAEKAAATQAAQEARLQARAQAQLDEAESSSRRKGQGNGSGSGTKRSARNSTRNGGRNNAAANNNAAAKSSATAASGPNDEGADNDEEPATARHPMGILGGVEEGAAVSASPAPDQEPEAEVGEEVATTTNSELPVRERSPPPPNGMQTPDEHGAAIVVSRGKGHNRIMLRPPPYKVDDIEIGFRDSTNDPTRGSNVAANRGKYAGTPHTGSIHIDPMLWNYDARVNKKGDLDEDLVEKYKVHPTFGFFLHSSRNEKPVSEDRREDVDRGRPVVYLPPSGEIVSACRSTAAFVAEKVDDARKGTEVSVALKAFCDAEGITEDDIAPDADESIPLELTGSSLRYPSLRGDRVAMRNFLAKQTIKFQEVSSVCKDEETRNVSNAASTEGGQADSQLLEEQQSLDVAQQFLDPLVQATILASAKDLAEDASEQRSSYDAIRDVFRPSAPEPPRRDAGMALLTLAAACDTAPRVFEASSSASAPAPPHPMQHQFVHHQPMMGYEMPPGSSGYGAPSLGPSGPYDQSAPMGVSHGASPADYYQQQSPMGQYGQMGSQGYQQQTMLGPQSSPLPPLRPALQGEASPRPEEQSVSGGYYPPSSAVAHSGYHYPAPTMEHMASQQAQHSQMPMSSLPSSGPGYFQGQTPSYGSSIPYDPSMSQQMVVTPPSRDRSGSTATLPPPPPPGPVSGNSAAKYRKLEPAPVPKHRRGWTTEPQLRTVGYDPSNDIKDYAANEPLPGRAPPYIRAWSHNSTGVRRRHSKKDSERRDAE</sequence>
<dbReference type="Proteomes" id="UP000033483">
    <property type="component" value="Unassembled WGS sequence"/>
</dbReference>
<reference evidence="2 3" key="1">
    <citation type="submission" date="2015-03" db="EMBL/GenBank/DDBJ databases">
        <authorList>
            <person name="Radwan O."/>
            <person name="Al-Naeli F.A."/>
            <person name="Rendon G.A."/>
            <person name="Fields C."/>
        </authorList>
    </citation>
    <scope>NUCLEOTIDE SEQUENCE [LARGE SCALE GENOMIC DNA]</scope>
    <source>
        <strain evidence="2">CR-DP1</strain>
    </source>
</reference>
<keyword evidence="3" id="KW-1185">Reference proteome</keyword>
<dbReference type="AlphaFoldDB" id="A0A0F4Z800"/>
<feature type="compositionally biased region" description="Polar residues" evidence="1">
    <location>
        <begin position="1"/>
        <end position="16"/>
    </location>
</feature>
<feature type="region of interest" description="Disordered" evidence="1">
    <location>
        <begin position="1"/>
        <end position="83"/>
    </location>
</feature>
<evidence type="ECO:0000313" key="3">
    <source>
        <dbReference type="Proteomes" id="UP000033483"/>
    </source>
</evidence>
<evidence type="ECO:0000256" key="1">
    <source>
        <dbReference type="SAM" id="MobiDB-lite"/>
    </source>
</evidence>
<feature type="region of interest" description="Disordered" evidence="1">
    <location>
        <begin position="279"/>
        <end position="419"/>
    </location>
</feature>
<comment type="caution">
    <text evidence="2">The sequence shown here is derived from an EMBL/GenBank/DDBJ whole genome shotgun (WGS) entry which is preliminary data.</text>
</comment>
<feature type="compositionally biased region" description="Low complexity" evidence="1">
    <location>
        <begin position="279"/>
        <end position="291"/>
    </location>
</feature>
<gene>
    <name evidence="2" type="ORF">TD95_002929</name>
</gene>
<accession>A0A0F4Z800</accession>
<feature type="compositionally biased region" description="Basic residues" evidence="1">
    <location>
        <begin position="43"/>
        <end position="58"/>
    </location>
</feature>
<feature type="region of interest" description="Disordered" evidence="1">
    <location>
        <begin position="768"/>
        <end position="1031"/>
    </location>
</feature>
<evidence type="ECO:0000313" key="2">
    <source>
        <dbReference type="EMBL" id="KKA26622.1"/>
    </source>
</evidence>
<feature type="compositionally biased region" description="Low complexity" evidence="1">
    <location>
        <begin position="316"/>
        <end position="343"/>
    </location>
</feature>
<feature type="compositionally biased region" description="Low complexity" evidence="1">
    <location>
        <begin position="803"/>
        <end position="824"/>
    </location>
</feature>
<name>A0A0F4Z800_9PEZI</name>